<dbReference type="PANTHER" id="PTHR27007">
    <property type="match status" value="1"/>
</dbReference>
<evidence type="ECO:0000256" key="15">
    <source>
        <dbReference type="ARBA" id="ARBA00022989"/>
    </source>
</evidence>
<evidence type="ECO:0000256" key="17">
    <source>
        <dbReference type="ARBA" id="ARBA00023170"/>
    </source>
</evidence>
<keyword evidence="6" id="KW-0723">Serine/threonine-protein kinase</keyword>
<dbReference type="Gene3D" id="2.60.120.200">
    <property type="match status" value="1"/>
</dbReference>
<feature type="transmembrane region" description="Helical" evidence="23">
    <location>
        <begin position="267"/>
        <end position="292"/>
    </location>
</feature>
<keyword evidence="15 23" id="KW-1133">Transmembrane helix</keyword>
<evidence type="ECO:0000256" key="10">
    <source>
        <dbReference type="ARBA" id="ARBA00022734"/>
    </source>
</evidence>
<dbReference type="AlphaFoldDB" id="A0A8T3B821"/>
<proteinExistence type="inferred from homology"/>
<dbReference type="Pfam" id="PF00069">
    <property type="entry name" value="Pkinase"/>
    <property type="match status" value="1"/>
</dbReference>
<evidence type="ECO:0000256" key="6">
    <source>
        <dbReference type="ARBA" id="ARBA00022527"/>
    </source>
</evidence>
<evidence type="ECO:0000256" key="18">
    <source>
        <dbReference type="ARBA" id="ARBA00023180"/>
    </source>
</evidence>
<comment type="similarity">
    <text evidence="2">In the N-terminal section; belongs to the leguminous lectin family.</text>
</comment>
<dbReference type="SUPFAM" id="SSF56112">
    <property type="entry name" value="Protein kinase-like (PK-like)"/>
    <property type="match status" value="1"/>
</dbReference>
<dbReference type="EMBL" id="JAGYWB010000011">
    <property type="protein sequence ID" value="KAI0504899.1"/>
    <property type="molecule type" value="Genomic_DNA"/>
</dbReference>
<evidence type="ECO:0000256" key="4">
    <source>
        <dbReference type="ARBA" id="ARBA00012513"/>
    </source>
</evidence>
<evidence type="ECO:0000256" key="11">
    <source>
        <dbReference type="ARBA" id="ARBA00022741"/>
    </source>
</evidence>
<dbReference type="FunFam" id="2.60.120.200:FF:000103">
    <property type="entry name" value="L-type lectin-domain containing receptor kinase IX.1"/>
    <property type="match status" value="1"/>
</dbReference>
<comment type="subunit">
    <text evidence="21">Interacts with ABCG40.</text>
</comment>
<dbReference type="InterPro" id="IPR000719">
    <property type="entry name" value="Prot_kinase_dom"/>
</dbReference>
<evidence type="ECO:0000256" key="19">
    <source>
        <dbReference type="ARBA" id="ARBA00058054"/>
    </source>
</evidence>
<evidence type="ECO:0000256" key="8">
    <source>
        <dbReference type="ARBA" id="ARBA00022692"/>
    </source>
</evidence>
<evidence type="ECO:0000256" key="12">
    <source>
        <dbReference type="ARBA" id="ARBA00022777"/>
    </source>
</evidence>
<name>A0A8T3B821_DENNO</name>
<dbReference type="FunFam" id="3.30.200.20:FF:000168">
    <property type="entry name" value="L-type lectin-domain containing receptor kinase IX.1"/>
    <property type="match status" value="1"/>
</dbReference>
<dbReference type="GO" id="GO:0002229">
    <property type="term" value="P:defense response to oomycetes"/>
    <property type="evidence" value="ECO:0007669"/>
    <property type="project" value="UniProtKB-ARBA"/>
</dbReference>
<keyword evidence="7" id="KW-0808">Transferase</keyword>
<feature type="domain" description="Protein kinase" evidence="25">
    <location>
        <begin position="336"/>
        <end position="616"/>
    </location>
</feature>
<comment type="similarity">
    <text evidence="3">In the C-terminal section; belongs to the protein kinase superfamily. Ser/Thr protein kinase family.</text>
</comment>
<feature type="signal peptide" evidence="24">
    <location>
        <begin position="1"/>
        <end position="22"/>
    </location>
</feature>
<evidence type="ECO:0000256" key="20">
    <source>
        <dbReference type="ARBA" id="ARBA00058818"/>
    </source>
</evidence>
<dbReference type="GO" id="GO:0005524">
    <property type="term" value="F:ATP binding"/>
    <property type="evidence" value="ECO:0007669"/>
    <property type="project" value="UniProtKB-UniRule"/>
</dbReference>
<dbReference type="PROSITE" id="PS00307">
    <property type="entry name" value="LECTIN_LEGUME_BETA"/>
    <property type="match status" value="1"/>
</dbReference>
<evidence type="ECO:0000256" key="16">
    <source>
        <dbReference type="ARBA" id="ARBA00023136"/>
    </source>
</evidence>
<dbReference type="PROSITE" id="PS00107">
    <property type="entry name" value="PROTEIN_KINASE_ATP"/>
    <property type="match status" value="1"/>
</dbReference>
<keyword evidence="16 23" id="KW-0472">Membrane</keyword>
<keyword evidence="10" id="KW-0430">Lectin</keyword>
<comment type="subcellular location">
    <subcellularLocation>
        <location evidence="1">Cell membrane</location>
        <topology evidence="1">Single-pass type I membrane protein</topology>
    </subcellularLocation>
</comment>
<dbReference type="Gene3D" id="3.30.200.20">
    <property type="entry name" value="Phosphorylase Kinase, domain 1"/>
    <property type="match status" value="1"/>
</dbReference>
<keyword evidence="13" id="KW-0611">Plant defense</keyword>
<evidence type="ECO:0000256" key="22">
    <source>
        <dbReference type="PROSITE-ProRule" id="PRU10141"/>
    </source>
</evidence>
<dbReference type="InterPro" id="IPR017441">
    <property type="entry name" value="Protein_kinase_ATP_BS"/>
</dbReference>
<evidence type="ECO:0000256" key="2">
    <source>
        <dbReference type="ARBA" id="ARBA00008536"/>
    </source>
</evidence>
<keyword evidence="14 22" id="KW-0067">ATP-binding</keyword>
<evidence type="ECO:0000313" key="27">
    <source>
        <dbReference type="Proteomes" id="UP000829196"/>
    </source>
</evidence>
<dbReference type="InterPro" id="IPR050528">
    <property type="entry name" value="L-type_Lectin-RKs"/>
</dbReference>
<dbReference type="InterPro" id="IPR008271">
    <property type="entry name" value="Ser/Thr_kinase_AS"/>
</dbReference>
<dbReference type="InterPro" id="IPR013320">
    <property type="entry name" value="ConA-like_dom_sf"/>
</dbReference>
<evidence type="ECO:0000256" key="5">
    <source>
        <dbReference type="ARBA" id="ARBA00022475"/>
    </source>
</evidence>
<evidence type="ECO:0000256" key="9">
    <source>
        <dbReference type="ARBA" id="ARBA00022729"/>
    </source>
</evidence>
<comment type="function">
    <text evidence="20">Promotes hydrogen peroxide H(2)O(2) production and cell death.</text>
</comment>
<dbReference type="Pfam" id="PF00139">
    <property type="entry name" value="Lectin_legB"/>
    <property type="match status" value="1"/>
</dbReference>
<organism evidence="26 27">
    <name type="scientific">Dendrobium nobile</name>
    <name type="common">Orchid</name>
    <dbReference type="NCBI Taxonomy" id="94219"/>
    <lineage>
        <taxon>Eukaryota</taxon>
        <taxon>Viridiplantae</taxon>
        <taxon>Streptophyta</taxon>
        <taxon>Embryophyta</taxon>
        <taxon>Tracheophyta</taxon>
        <taxon>Spermatophyta</taxon>
        <taxon>Magnoliopsida</taxon>
        <taxon>Liliopsida</taxon>
        <taxon>Asparagales</taxon>
        <taxon>Orchidaceae</taxon>
        <taxon>Epidendroideae</taxon>
        <taxon>Malaxideae</taxon>
        <taxon>Dendrobiinae</taxon>
        <taxon>Dendrobium</taxon>
    </lineage>
</organism>
<evidence type="ECO:0000256" key="21">
    <source>
        <dbReference type="ARBA" id="ARBA00063357"/>
    </source>
</evidence>
<evidence type="ECO:0000256" key="7">
    <source>
        <dbReference type="ARBA" id="ARBA00022679"/>
    </source>
</evidence>
<comment type="caution">
    <text evidence="26">The sequence shown here is derived from an EMBL/GenBank/DDBJ whole genome shotgun (WGS) entry which is preliminary data.</text>
</comment>
<dbReference type="InterPro" id="IPR001220">
    <property type="entry name" value="Legume_lectin_dom"/>
</dbReference>
<reference evidence="26" key="1">
    <citation type="journal article" date="2022" name="Front. Genet.">
        <title>Chromosome-Scale Assembly of the Dendrobium nobile Genome Provides Insights Into the Molecular Mechanism of the Biosynthesis of the Medicinal Active Ingredient of Dendrobium.</title>
        <authorList>
            <person name="Xu Q."/>
            <person name="Niu S.-C."/>
            <person name="Li K.-L."/>
            <person name="Zheng P.-J."/>
            <person name="Zhang X.-J."/>
            <person name="Jia Y."/>
            <person name="Liu Y."/>
            <person name="Niu Y.-X."/>
            <person name="Yu L.-H."/>
            <person name="Chen D.-F."/>
            <person name="Zhang G.-Q."/>
        </authorList>
    </citation>
    <scope>NUCLEOTIDE SEQUENCE</scope>
    <source>
        <tissue evidence="26">Leaf</tissue>
    </source>
</reference>
<dbReference type="GO" id="GO:0009626">
    <property type="term" value="P:plant-type hypersensitive response"/>
    <property type="evidence" value="ECO:0007669"/>
    <property type="project" value="UniProtKB-ARBA"/>
</dbReference>
<evidence type="ECO:0000256" key="14">
    <source>
        <dbReference type="ARBA" id="ARBA00022840"/>
    </source>
</evidence>
<keyword evidence="5" id="KW-1003">Cell membrane</keyword>
<dbReference type="Proteomes" id="UP000829196">
    <property type="component" value="Unassembled WGS sequence"/>
</dbReference>
<dbReference type="FunFam" id="1.10.510.10:FF:000240">
    <property type="entry name" value="Lectin-domain containing receptor kinase A4.3"/>
    <property type="match status" value="1"/>
</dbReference>
<evidence type="ECO:0000259" key="25">
    <source>
        <dbReference type="PROSITE" id="PS50011"/>
    </source>
</evidence>
<dbReference type="InterPro" id="IPR011009">
    <property type="entry name" value="Kinase-like_dom_sf"/>
</dbReference>
<evidence type="ECO:0000256" key="13">
    <source>
        <dbReference type="ARBA" id="ARBA00022821"/>
    </source>
</evidence>
<keyword evidence="9 24" id="KW-0732">Signal</keyword>
<keyword evidence="17" id="KW-0675">Receptor</keyword>
<keyword evidence="27" id="KW-1185">Reference proteome</keyword>
<evidence type="ECO:0000313" key="26">
    <source>
        <dbReference type="EMBL" id="KAI0504899.1"/>
    </source>
</evidence>
<dbReference type="CDD" id="cd06899">
    <property type="entry name" value="lectin_legume_LecRK_Arcelin_ConA"/>
    <property type="match status" value="1"/>
</dbReference>
<dbReference type="GO" id="GO:0004674">
    <property type="term" value="F:protein serine/threonine kinase activity"/>
    <property type="evidence" value="ECO:0007669"/>
    <property type="project" value="UniProtKB-KW"/>
</dbReference>
<dbReference type="PROSITE" id="PS50011">
    <property type="entry name" value="PROTEIN_KINASE_DOM"/>
    <property type="match status" value="1"/>
</dbReference>
<dbReference type="EC" id="2.7.11.1" evidence="4"/>
<dbReference type="PROSITE" id="PS00108">
    <property type="entry name" value="PROTEIN_KINASE_ST"/>
    <property type="match status" value="1"/>
</dbReference>
<accession>A0A8T3B821</accession>
<dbReference type="SMR" id="A0A8T3B821"/>
<protein>
    <recommendedName>
        <fullName evidence="4">non-specific serine/threonine protein kinase</fullName>
        <ecNumber evidence="4">2.7.11.1</ecNumber>
    </recommendedName>
</protein>
<keyword evidence="12" id="KW-0418">Kinase</keyword>
<dbReference type="OrthoDB" id="2014828at2759"/>
<dbReference type="GO" id="GO:0005886">
    <property type="term" value="C:plasma membrane"/>
    <property type="evidence" value="ECO:0007669"/>
    <property type="project" value="UniProtKB-SubCell"/>
</dbReference>
<comment type="function">
    <text evidence="19">Involved in resistance response to the pathogenic oomycetes Phytophthora infestans and Phytophthora capsici.</text>
</comment>
<keyword evidence="18" id="KW-0325">Glycoprotein</keyword>
<keyword evidence="8 23" id="KW-0812">Transmembrane</keyword>
<dbReference type="SMART" id="SM00220">
    <property type="entry name" value="S_TKc"/>
    <property type="match status" value="1"/>
</dbReference>
<feature type="binding site" evidence="22">
    <location>
        <position position="365"/>
    </location>
    <ligand>
        <name>ATP</name>
        <dbReference type="ChEBI" id="CHEBI:30616"/>
    </ligand>
</feature>
<dbReference type="InterPro" id="IPR019825">
    <property type="entry name" value="Lectin_legB_Mn/Ca_BS"/>
</dbReference>
<evidence type="ECO:0000256" key="1">
    <source>
        <dbReference type="ARBA" id="ARBA00004251"/>
    </source>
</evidence>
<dbReference type="GO" id="GO:0030246">
    <property type="term" value="F:carbohydrate binding"/>
    <property type="evidence" value="ECO:0007669"/>
    <property type="project" value="UniProtKB-KW"/>
</dbReference>
<evidence type="ECO:0000256" key="23">
    <source>
        <dbReference type="SAM" id="Phobius"/>
    </source>
</evidence>
<evidence type="ECO:0000256" key="3">
    <source>
        <dbReference type="ARBA" id="ARBA00010217"/>
    </source>
</evidence>
<evidence type="ECO:0000256" key="24">
    <source>
        <dbReference type="SAM" id="SignalP"/>
    </source>
</evidence>
<keyword evidence="11 22" id="KW-0547">Nucleotide-binding</keyword>
<feature type="chain" id="PRO_5035804672" description="non-specific serine/threonine protein kinase" evidence="24">
    <location>
        <begin position="23"/>
        <end position="685"/>
    </location>
</feature>
<dbReference type="CDD" id="cd14066">
    <property type="entry name" value="STKc_IRAK"/>
    <property type="match status" value="1"/>
</dbReference>
<gene>
    <name evidence="26" type="ORF">KFK09_015853</name>
</gene>
<dbReference type="SUPFAM" id="SSF49899">
    <property type="entry name" value="Concanavalin A-like lectins/glucanases"/>
    <property type="match status" value="1"/>
</dbReference>
<sequence>MASSSSPLLLLFAYLLLPTATSLSFSFPYFNSTTVQFIAFQNDTFLNGAISLTKNAYNTDIGSSVGRAYYNEPIPLYDAATGELADFTTHFSFIINAFNKTYSGDGLAFFLSPFPSVVPLDSAGGSIGLVERNNSLNESANQIVAVEFDTFQNAWDPNADHIGIDVNSMKSVATVMWNSSIKNGRTANAWISYNATTKNLSVFLSYDKNPIFAGNSSLHHIVNLSQILPEEIAVGFSAATGLFSETHSILSWEFSSTLLRTRKKKRVGLIVGLTVITALILAAASFLCYFLWRKKKTANLKGEEHYADDIDDGEFEKGRGPKKFPFGGLAAATKNFADELKLGQGGFGSVYRGFLAEPKIEVAIKRVSKESQQGKKEYISEVTIISRLRHRNLVQLVGWCHERKELLLVYEFMPNGSLDSYLYGRHSNRYLSWPLRYKIAVGLASALLYLHEEWEECVVHRDVKPSNVMLDGGFNAKLGDFGLARLVDHERGSQTTILAGTMGYLAPEIVTTGKASKETDVYSFGVVALELACGRRPVEPKRTEEQVGLVSWVWGLYGRGALLEAADERLNSEFDDGEMTRLMIVGLWCSHPDSALRPSIRQAMAALKLEAPLPELPSKMPVPTYYAPPMEKGIHTYTSSSVTASMGAMSISSDYNYTTGSDVASSATTDSWSTVSLLKSKKIDL</sequence>
<dbReference type="Gene3D" id="1.10.510.10">
    <property type="entry name" value="Transferase(Phosphotransferase) domain 1"/>
    <property type="match status" value="1"/>
</dbReference>